<protein>
    <submittedName>
        <fullName evidence="5">GntR family transcriptional regulator</fullName>
    </submittedName>
</protein>
<keyword evidence="3" id="KW-0804">Transcription</keyword>
<dbReference type="InterPro" id="IPR000524">
    <property type="entry name" value="Tscrpt_reg_HTH_GntR"/>
</dbReference>
<evidence type="ECO:0000259" key="4">
    <source>
        <dbReference type="PROSITE" id="PS50949"/>
    </source>
</evidence>
<dbReference type="PANTHER" id="PTHR43537:SF24">
    <property type="entry name" value="GLUCONATE OPERON TRANSCRIPTIONAL REPRESSOR"/>
    <property type="match status" value="1"/>
</dbReference>
<accession>A0ABN2A8J3</accession>
<dbReference type="SMART" id="SM00345">
    <property type="entry name" value="HTH_GNTR"/>
    <property type="match status" value="1"/>
</dbReference>
<dbReference type="EMBL" id="BAAAOR010000014">
    <property type="protein sequence ID" value="GAA1513355.1"/>
    <property type="molecule type" value="Genomic_DNA"/>
</dbReference>
<dbReference type="SUPFAM" id="SSF48008">
    <property type="entry name" value="GntR ligand-binding domain-like"/>
    <property type="match status" value="1"/>
</dbReference>
<dbReference type="Pfam" id="PF00392">
    <property type="entry name" value="GntR"/>
    <property type="match status" value="1"/>
</dbReference>
<sequence>MITVPAAPVRQEVVRALRNDILQLELAPGQRLVEPMLCERYGVSRTVVREALRQLESEGLITLLPNRGAIVTVLTRCDIIAMYEVRACLEGLMGERFAVRASAEEATGLIEHLTRMERDFVPGDLATRAALKNEFYERMLTGAANDVLRESIERIHLRIGMFRHFAFTDDERVRLSLEELVRIVDAAARRRDPVAAREACAAHITRAGELAVAEYEARTPVATAHRSSAR</sequence>
<dbReference type="CDD" id="cd07377">
    <property type="entry name" value="WHTH_GntR"/>
    <property type="match status" value="1"/>
</dbReference>
<dbReference type="RefSeq" id="WP_141005293.1">
    <property type="nucleotide sequence ID" value="NZ_BAAAOR010000014.1"/>
</dbReference>
<feature type="domain" description="HTH gntR-type" evidence="4">
    <location>
        <begin position="7"/>
        <end position="74"/>
    </location>
</feature>
<dbReference type="InterPro" id="IPR036390">
    <property type="entry name" value="WH_DNA-bd_sf"/>
</dbReference>
<dbReference type="InterPro" id="IPR011711">
    <property type="entry name" value="GntR_C"/>
</dbReference>
<evidence type="ECO:0000256" key="1">
    <source>
        <dbReference type="ARBA" id="ARBA00023015"/>
    </source>
</evidence>
<proteinExistence type="predicted"/>
<organism evidence="5 6">
    <name type="scientific">Nocardioides humi</name>
    <dbReference type="NCBI Taxonomy" id="449461"/>
    <lineage>
        <taxon>Bacteria</taxon>
        <taxon>Bacillati</taxon>
        <taxon>Actinomycetota</taxon>
        <taxon>Actinomycetes</taxon>
        <taxon>Propionibacteriales</taxon>
        <taxon>Nocardioidaceae</taxon>
        <taxon>Nocardioides</taxon>
    </lineage>
</organism>
<evidence type="ECO:0000313" key="6">
    <source>
        <dbReference type="Proteomes" id="UP001500842"/>
    </source>
</evidence>
<keyword evidence="6" id="KW-1185">Reference proteome</keyword>
<gene>
    <name evidence="5" type="ORF">GCM10009788_17300</name>
</gene>
<dbReference type="PRINTS" id="PR00035">
    <property type="entry name" value="HTHGNTR"/>
</dbReference>
<dbReference type="Proteomes" id="UP001500842">
    <property type="component" value="Unassembled WGS sequence"/>
</dbReference>
<dbReference type="PANTHER" id="PTHR43537">
    <property type="entry name" value="TRANSCRIPTIONAL REGULATOR, GNTR FAMILY"/>
    <property type="match status" value="1"/>
</dbReference>
<dbReference type="SMART" id="SM00895">
    <property type="entry name" value="FCD"/>
    <property type="match status" value="1"/>
</dbReference>
<evidence type="ECO:0000256" key="3">
    <source>
        <dbReference type="ARBA" id="ARBA00023163"/>
    </source>
</evidence>
<dbReference type="SUPFAM" id="SSF46785">
    <property type="entry name" value="Winged helix' DNA-binding domain"/>
    <property type="match status" value="1"/>
</dbReference>
<dbReference type="Gene3D" id="1.20.120.530">
    <property type="entry name" value="GntR ligand-binding domain-like"/>
    <property type="match status" value="1"/>
</dbReference>
<keyword evidence="2" id="KW-0238">DNA-binding</keyword>
<evidence type="ECO:0000256" key="2">
    <source>
        <dbReference type="ARBA" id="ARBA00023125"/>
    </source>
</evidence>
<name>A0ABN2A8J3_9ACTN</name>
<reference evidence="5 6" key="1">
    <citation type="journal article" date="2019" name="Int. J. Syst. Evol. Microbiol.">
        <title>The Global Catalogue of Microorganisms (GCM) 10K type strain sequencing project: providing services to taxonomists for standard genome sequencing and annotation.</title>
        <authorList>
            <consortium name="The Broad Institute Genomics Platform"/>
            <consortium name="The Broad Institute Genome Sequencing Center for Infectious Disease"/>
            <person name="Wu L."/>
            <person name="Ma J."/>
        </authorList>
    </citation>
    <scope>NUCLEOTIDE SEQUENCE [LARGE SCALE GENOMIC DNA]</scope>
    <source>
        <strain evidence="5 6">JCM 14942</strain>
    </source>
</reference>
<comment type="caution">
    <text evidence="5">The sequence shown here is derived from an EMBL/GenBank/DDBJ whole genome shotgun (WGS) entry which is preliminary data.</text>
</comment>
<keyword evidence="1" id="KW-0805">Transcription regulation</keyword>
<dbReference type="InterPro" id="IPR036388">
    <property type="entry name" value="WH-like_DNA-bd_sf"/>
</dbReference>
<dbReference type="InterPro" id="IPR008920">
    <property type="entry name" value="TF_FadR/GntR_C"/>
</dbReference>
<dbReference type="PROSITE" id="PS50949">
    <property type="entry name" value="HTH_GNTR"/>
    <property type="match status" value="1"/>
</dbReference>
<dbReference type="Pfam" id="PF07729">
    <property type="entry name" value="FCD"/>
    <property type="match status" value="1"/>
</dbReference>
<dbReference type="Gene3D" id="1.10.10.10">
    <property type="entry name" value="Winged helix-like DNA-binding domain superfamily/Winged helix DNA-binding domain"/>
    <property type="match status" value="1"/>
</dbReference>
<evidence type="ECO:0000313" key="5">
    <source>
        <dbReference type="EMBL" id="GAA1513355.1"/>
    </source>
</evidence>